<dbReference type="EMBL" id="CADCXV010001358">
    <property type="protein sequence ID" value="CAB0043867.1"/>
    <property type="molecule type" value="Genomic_DNA"/>
</dbReference>
<proteinExistence type="predicted"/>
<sequence length="886" mass="98007">MSTHSEGSRDSSPERDEFQDTKTGDTKPGDTKLKDEVPLVNVVAPDGSTQQQQLPPPSPTGSTSSKTSETNKNNEPKKRSPRTTSKATLAEYMCRLQSQEDRIESIKDMLASIANQEDPGVAMYEYWSTHLQQLFKEFKEEHTRLEAGCPATLHDHAYFSQRPLYTAEGGGSIEHHYNWQWSKKKLKASGKFISHQPNSSSTSTCNDKSRPKLPEIKLINFSGSYADWPSYKEMFKTMILDSDRLSNVEKLHYLRGSLSKEPLQVIQGLPLSGDSLTAAWEMLSKRYQNKRYIIQSYLDMLSNTAPAQAKNAASLNLLTSSFAKARQALLTLTDKEKLADLMFVSQLVRLLDRPSKEAWETHTIGLEGDCSFDQLYEFLVSRIRAIERVDGKESANSSGSSPSKHVKANVGTLKPKSPTNNSSKAPSSKKQDTSYPCSLCEDPGHFIVACLRFKNLSLEERRNVVVNERLCYNCLGRHSVRNCKSSIRCKVCGQSHHTMIHQEADNSNKVDANNAKLSHHGSVHSNGGSLLATAMAHIGHAHGTHVVRILIDPGSEVSFVTSHVVDMLALKRVHSSVPVSGIGGCHSGHTRGKVTIALKSMHRDLTVQFSADILNKISSAVPSTPCDESQWSHFNGLNLADPSFGQPRHVDVLIGADVYPSIIKPNIIYGSSDEPMAQLSIFGWLAVGPIGGVPIQVYRSLQASTSQDDSNLDDLLTKFWTQEEVPVSANASLTHEEALCEDHFAATHSRDSTGRYIVRLPLKQPASVLGDSFSRARACLRSILSKQDRDPEYKELYKAFMQEYAQLGHMTQVSSKPSTAPTYYLPHHGVLKLDNVTTKLRVVFNGSAATSSGHFSQRHHVCGSKSLAQHLRCAHLDSLISTVIRY</sequence>
<reference evidence="3 4" key="1">
    <citation type="submission" date="2020-02" db="EMBL/GenBank/DDBJ databases">
        <authorList>
            <person name="Ferguson B K."/>
        </authorList>
    </citation>
    <scope>NUCLEOTIDE SEQUENCE [LARGE SCALE GENOMIC DNA]</scope>
</reference>
<feature type="coiled-coil region" evidence="1">
    <location>
        <begin position="89"/>
        <end position="116"/>
    </location>
</feature>
<gene>
    <name evidence="3" type="ORF">TBRA_LOCUS15455</name>
</gene>
<feature type="compositionally biased region" description="Basic and acidic residues" evidence="2">
    <location>
        <begin position="1"/>
        <end position="37"/>
    </location>
</feature>
<feature type="compositionally biased region" description="Polar residues" evidence="2">
    <location>
        <begin position="417"/>
        <end position="433"/>
    </location>
</feature>
<dbReference type="PANTHER" id="PTHR47331">
    <property type="entry name" value="PHD-TYPE DOMAIN-CONTAINING PROTEIN"/>
    <property type="match status" value="1"/>
</dbReference>
<organism evidence="3 4">
    <name type="scientific">Trichogramma brassicae</name>
    <dbReference type="NCBI Taxonomy" id="86971"/>
    <lineage>
        <taxon>Eukaryota</taxon>
        <taxon>Metazoa</taxon>
        <taxon>Ecdysozoa</taxon>
        <taxon>Arthropoda</taxon>
        <taxon>Hexapoda</taxon>
        <taxon>Insecta</taxon>
        <taxon>Pterygota</taxon>
        <taxon>Neoptera</taxon>
        <taxon>Endopterygota</taxon>
        <taxon>Hymenoptera</taxon>
        <taxon>Apocrita</taxon>
        <taxon>Proctotrupomorpha</taxon>
        <taxon>Chalcidoidea</taxon>
        <taxon>Trichogrammatidae</taxon>
        <taxon>Trichogramma</taxon>
    </lineage>
</organism>
<evidence type="ECO:0000256" key="2">
    <source>
        <dbReference type="SAM" id="MobiDB-lite"/>
    </source>
</evidence>
<feature type="compositionally biased region" description="Polar residues" evidence="2">
    <location>
        <begin position="394"/>
        <end position="403"/>
    </location>
</feature>
<protein>
    <submittedName>
        <fullName evidence="3">Uncharacterized protein</fullName>
    </submittedName>
</protein>
<dbReference type="Pfam" id="PF03564">
    <property type="entry name" value="DUF1759"/>
    <property type="match status" value="1"/>
</dbReference>
<dbReference type="InterPro" id="IPR005312">
    <property type="entry name" value="DUF1759"/>
</dbReference>
<accession>A0A6H5J5M6</accession>
<evidence type="ECO:0000313" key="4">
    <source>
        <dbReference type="Proteomes" id="UP000479190"/>
    </source>
</evidence>
<dbReference type="OrthoDB" id="7692148at2759"/>
<keyword evidence="1" id="KW-0175">Coiled coil</keyword>
<feature type="region of interest" description="Disordered" evidence="2">
    <location>
        <begin position="391"/>
        <end position="433"/>
    </location>
</feature>
<dbReference type="PANTHER" id="PTHR47331:SF5">
    <property type="entry name" value="RIBONUCLEASE H"/>
    <property type="match status" value="1"/>
</dbReference>
<dbReference type="Proteomes" id="UP000479190">
    <property type="component" value="Unassembled WGS sequence"/>
</dbReference>
<feature type="region of interest" description="Disordered" evidence="2">
    <location>
        <begin position="1"/>
        <end position="87"/>
    </location>
</feature>
<keyword evidence="4" id="KW-1185">Reference proteome</keyword>
<name>A0A6H5J5M6_9HYME</name>
<evidence type="ECO:0000313" key="3">
    <source>
        <dbReference type="EMBL" id="CAB0043867.1"/>
    </source>
</evidence>
<dbReference type="AlphaFoldDB" id="A0A6H5J5M6"/>
<evidence type="ECO:0000256" key="1">
    <source>
        <dbReference type="SAM" id="Coils"/>
    </source>
</evidence>